<dbReference type="EMBL" id="ML993597">
    <property type="protein sequence ID" value="KAF2166224.1"/>
    <property type="molecule type" value="Genomic_DNA"/>
</dbReference>
<evidence type="ECO:0000256" key="2">
    <source>
        <dbReference type="SAM" id="Coils"/>
    </source>
</evidence>
<evidence type="ECO:0000256" key="1">
    <source>
        <dbReference type="ARBA" id="ARBA00022737"/>
    </source>
</evidence>
<accession>A0A6A6CGB1</accession>
<dbReference type="PANTHER" id="PTHR10039">
    <property type="entry name" value="AMELOGENIN"/>
    <property type="match status" value="1"/>
</dbReference>
<dbReference type="RefSeq" id="XP_033667113.1">
    <property type="nucleotide sequence ID" value="XM_033812909.1"/>
</dbReference>
<dbReference type="Gene3D" id="3.40.50.300">
    <property type="entry name" value="P-loop containing nucleotide triphosphate hydrolases"/>
    <property type="match status" value="1"/>
</dbReference>
<dbReference type="OrthoDB" id="443402at2759"/>
<evidence type="ECO:0000313" key="6">
    <source>
        <dbReference type="Proteomes" id="UP000799537"/>
    </source>
</evidence>
<feature type="coiled-coil region" evidence="2">
    <location>
        <begin position="121"/>
        <end position="148"/>
    </location>
</feature>
<keyword evidence="6" id="KW-1185">Reference proteome</keyword>
<dbReference type="Pfam" id="PF24883">
    <property type="entry name" value="NPHP3_N"/>
    <property type="match status" value="1"/>
</dbReference>
<dbReference type="PANTHER" id="PTHR10039:SF5">
    <property type="entry name" value="NACHT DOMAIN-CONTAINING PROTEIN"/>
    <property type="match status" value="1"/>
</dbReference>
<protein>
    <submittedName>
        <fullName evidence="5">Uncharacterized protein</fullName>
    </submittedName>
</protein>
<evidence type="ECO:0000259" key="4">
    <source>
        <dbReference type="Pfam" id="PF25053"/>
    </source>
</evidence>
<dbReference type="InterPro" id="IPR056884">
    <property type="entry name" value="NPHP3-like_N"/>
</dbReference>
<dbReference type="GeneID" id="54566181"/>
<gene>
    <name evidence="5" type="ORF">M409DRAFT_55088</name>
</gene>
<feature type="domain" description="DUF7791" evidence="4">
    <location>
        <begin position="514"/>
        <end position="642"/>
    </location>
</feature>
<evidence type="ECO:0000259" key="3">
    <source>
        <dbReference type="Pfam" id="PF24883"/>
    </source>
</evidence>
<feature type="domain" description="Nephrocystin 3-like N-terminal" evidence="3">
    <location>
        <begin position="212"/>
        <end position="398"/>
    </location>
</feature>
<dbReference type="SUPFAM" id="SSF52540">
    <property type="entry name" value="P-loop containing nucleoside triphosphate hydrolases"/>
    <property type="match status" value="1"/>
</dbReference>
<keyword evidence="2" id="KW-0175">Coiled coil</keyword>
<reference evidence="5" key="1">
    <citation type="journal article" date="2020" name="Stud. Mycol.">
        <title>101 Dothideomycetes genomes: a test case for predicting lifestyles and emergence of pathogens.</title>
        <authorList>
            <person name="Haridas S."/>
            <person name="Albert R."/>
            <person name="Binder M."/>
            <person name="Bloem J."/>
            <person name="Labutti K."/>
            <person name="Salamov A."/>
            <person name="Andreopoulos B."/>
            <person name="Baker S."/>
            <person name="Barry K."/>
            <person name="Bills G."/>
            <person name="Bluhm B."/>
            <person name="Cannon C."/>
            <person name="Castanera R."/>
            <person name="Culley D."/>
            <person name="Daum C."/>
            <person name="Ezra D."/>
            <person name="Gonzalez J."/>
            <person name="Henrissat B."/>
            <person name="Kuo A."/>
            <person name="Liang C."/>
            <person name="Lipzen A."/>
            <person name="Lutzoni F."/>
            <person name="Magnuson J."/>
            <person name="Mondo S."/>
            <person name="Nolan M."/>
            <person name="Ohm R."/>
            <person name="Pangilinan J."/>
            <person name="Park H.-J."/>
            <person name="Ramirez L."/>
            <person name="Alfaro M."/>
            <person name="Sun H."/>
            <person name="Tritt A."/>
            <person name="Yoshinaga Y."/>
            <person name="Zwiers L.-H."/>
            <person name="Turgeon B."/>
            <person name="Goodwin S."/>
            <person name="Spatafora J."/>
            <person name="Crous P."/>
            <person name="Grigoriev I."/>
        </authorList>
    </citation>
    <scope>NUCLEOTIDE SEQUENCE</scope>
    <source>
        <strain evidence="5">ATCC 36951</strain>
    </source>
</reference>
<sequence length="924" mass="104867">MADPISALAAVGAASSVLQIIDFSGKVLYNAAKLTASDDALRENIEIERLTRQHELLIQEVAESEAWNQGPPAQVAPLIQRAKEIGQKAGELLKLLDDLKVTEGRKSVKRALQSTRQAARAVSKRSKIERKQQELHNLTKQLEVALLLNVASKQSDEIAILHDIAQTQADTHKYLQEFEARALPAKEEIIDSLHFKELNSRRDTVVDAYDDTYRWAVKATDSKLRAWLSEGNGLFWVCGKPGSGKSTLMKFLLHSPETTSLLNSWVSTGQRWVLADFFFWYLGTSKQKSTFGLLQGILYKILSECPELVPVACPGRFSSAAHRRQAWTQQELLDAAYAIARTDCRSRFERGNGQEEFDVRLVFFIDGLDEFDGDHADLISVLQGLAAGGRIKVCVSCRPWNVFINAMGDTEFAIHLEHLTRNDIEHYVRDHLERAEKSQTNRTHRFRRREPQAEKLIQAVVSKANGVFFWVFLVVRSLISGFEEGDSIEIMQDRLEQLPGELIPYFKLILSRMDKVYQRITATALTIAGIPRRNDFPQFVYVSFLDLWPIVDKPNHYANSNFAYERSLVAYSFDELQQMASETARLVRSSCRDFLHVNQPEFREDGPLSSVDLMPNAQVEFIHRTVYDFLNLEDIRRILQRLYPAHLARPSIAAKVTLARAKFAPVGEPNDPCEHIDEMAGWICSGKPSDQVLEELDSLEVQYMDNYCTANCTIHAKAPSDNNLNRHRTMCTRGYYQAITRTFAQRLDAFQASQSSTNIRACESQGEIIRYAFGKGTYEFEEKEAIKLDLLDVKLVVLLIAKGADPDELLIAFGSCSDIGSSTMPLARFIRNWLFMSANHDQDEAVWSVVKLLIDQGAKVPERCPISIAEYRRTVAKKDIYKYQDLIEELPPMEWTSTTQALRYAVPEGRAHEIEEVLAHSHRQ</sequence>
<proteinExistence type="predicted"/>
<dbReference type="InterPro" id="IPR056693">
    <property type="entry name" value="DUF7791"/>
</dbReference>
<dbReference type="InterPro" id="IPR027417">
    <property type="entry name" value="P-loop_NTPase"/>
</dbReference>
<organism evidence="5 6">
    <name type="scientific">Zasmidium cellare ATCC 36951</name>
    <dbReference type="NCBI Taxonomy" id="1080233"/>
    <lineage>
        <taxon>Eukaryota</taxon>
        <taxon>Fungi</taxon>
        <taxon>Dikarya</taxon>
        <taxon>Ascomycota</taxon>
        <taxon>Pezizomycotina</taxon>
        <taxon>Dothideomycetes</taxon>
        <taxon>Dothideomycetidae</taxon>
        <taxon>Mycosphaerellales</taxon>
        <taxon>Mycosphaerellaceae</taxon>
        <taxon>Zasmidium</taxon>
    </lineage>
</organism>
<dbReference type="AlphaFoldDB" id="A0A6A6CGB1"/>
<dbReference type="Proteomes" id="UP000799537">
    <property type="component" value="Unassembled WGS sequence"/>
</dbReference>
<dbReference type="Pfam" id="PF25053">
    <property type="entry name" value="DUF7791"/>
    <property type="match status" value="1"/>
</dbReference>
<keyword evidence="1" id="KW-0677">Repeat</keyword>
<evidence type="ECO:0000313" key="5">
    <source>
        <dbReference type="EMBL" id="KAF2166224.1"/>
    </source>
</evidence>
<name>A0A6A6CGB1_ZASCE</name>